<accession>A0A235ENT2</accession>
<reference evidence="1 2" key="1">
    <citation type="submission" date="2017-07" db="EMBL/GenBank/DDBJ databases">
        <title>Acidovorax KNDSW TSA 6 genome sequence and assembly.</title>
        <authorList>
            <person name="Mayilraj S."/>
        </authorList>
    </citation>
    <scope>NUCLEOTIDE SEQUENCE [LARGE SCALE GENOMIC DNA]</scope>
    <source>
        <strain evidence="1 2">KNDSW-TSA6</strain>
    </source>
</reference>
<protein>
    <submittedName>
        <fullName evidence="1">Uncharacterized protein</fullName>
    </submittedName>
</protein>
<organism evidence="1 2">
    <name type="scientific">Acidovorax kalamii</name>
    <dbReference type="NCBI Taxonomy" id="2004485"/>
    <lineage>
        <taxon>Bacteria</taxon>
        <taxon>Pseudomonadati</taxon>
        <taxon>Pseudomonadota</taxon>
        <taxon>Betaproteobacteria</taxon>
        <taxon>Burkholderiales</taxon>
        <taxon>Comamonadaceae</taxon>
        <taxon>Acidovorax</taxon>
    </lineage>
</organism>
<gene>
    <name evidence="1" type="ORF">CBY09_08060</name>
</gene>
<proteinExistence type="predicted"/>
<keyword evidence="2" id="KW-1185">Reference proteome</keyword>
<evidence type="ECO:0000313" key="1">
    <source>
        <dbReference type="EMBL" id="OYD50679.1"/>
    </source>
</evidence>
<evidence type="ECO:0000313" key="2">
    <source>
        <dbReference type="Proteomes" id="UP000215441"/>
    </source>
</evidence>
<dbReference type="Proteomes" id="UP000215441">
    <property type="component" value="Unassembled WGS sequence"/>
</dbReference>
<name>A0A235ENT2_9BURK</name>
<dbReference type="RefSeq" id="WP_094288290.1">
    <property type="nucleotide sequence ID" value="NZ_NOIG01000005.1"/>
</dbReference>
<dbReference type="AlphaFoldDB" id="A0A235ENT2"/>
<sequence length="69" mass="7815">MKVVIVWILGPLIAFGMAAVAGTTYEDRAEPEELQRQAQNSRDFAARKVCQGQAFEWQGDVLVCYRERP</sequence>
<dbReference type="EMBL" id="NOIG01000005">
    <property type="protein sequence ID" value="OYD50679.1"/>
    <property type="molecule type" value="Genomic_DNA"/>
</dbReference>
<comment type="caution">
    <text evidence="1">The sequence shown here is derived from an EMBL/GenBank/DDBJ whole genome shotgun (WGS) entry which is preliminary data.</text>
</comment>
<dbReference type="OrthoDB" id="8820814at2"/>